<dbReference type="Proteomes" id="UP000031518">
    <property type="component" value="Unassembled WGS sequence"/>
</dbReference>
<protein>
    <recommendedName>
        <fullName evidence="6">Ribosomal RNA small subunit methyltransferase I</fullName>
        <ecNumber evidence="6">2.1.1.198</ecNumber>
    </recommendedName>
    <alternativeName>
        <fullName evidence="6">16S rRNA 2'-O-ribose C1402 methyltransferase</fullName>
    </alternativeName>
    <alternativeName>
        <fullName evidence="6">rRNA (cytidine-2'-O-)-methyltransferase RsmI</fullName>
    </alternativeName>
</protein>
<accession>A0A0B6WZ39</accession>
<evidence type="ECO:0000256" key="2">
    <source>
        <dbReference type="ARBA" id="ARBA00022552"/>
    </source>
</evidence>
<reference evidence="9 10" key="2">
    <citation type="submission" date="2015-01" db="EMBL/GenBank/DDBJ databases">
        <title>Complete genome sequence of Pyrinomonas methylaliphatogenes type strain K22T.</title>
        <authorList>
            <person name="Lee K.C.Y."/>
            <person name="Power J.F."/>
            <person name="Dunfield P.F."/>
            <person name="Morgan X.C."/>
            <person name="Huttenhower C."/>
            <person name="Stott M.B."/>
        </authorList>
    </citation>
    <scope>NUCLEOTIDE SEQUENCE [LARGE SCALE GENOMIC DNA]</scope>
    <source>
        <strain evidence="9 10">K22</strain>
    </source>
</reference>
<dbReference type="EC" id="2.1.1.198" evidence="6"/>
<keyword evidence="4 6" id="KW-0808">Transferase</keyword>
<dbReference type="HAMAP" id="MF_01877">
    <property type="entry name" value="16SrRNA_methyltr_I"/>
    <property type="match status" value="1"/>
</dbReference>
<organism evidence="9 10">
    <name type="scientific">Pyrinomonas methylaliphatogenes</name>
    <dbReference type="NCBI Taxonomy" id="454194"/>
    <lineage>
        <taxon>Bacteria</taxon>
        <taxon>Pseudomonadati</taxon>
        <taxon>Acidobacteriota</taxon>
        <taxon>Blastocatellia</taxon>
        <taxon>Blastocatellales</taxon>
        <taxon>Pyrinomonadaceae</taxon>
        <taxon>Pyrinomonas</taxon>
    </lineage>
</organism>
<keyword evidence="10" id="KW-1185">Reference proteome</keyword>
<dbReference type="GO" id="GO:0005737">
    <property type="term" value="C:cytoplasm"/>
    <property type="evidence" value="ECO:0007669"/>
    <property type="project" value="UniProtKB-SubCell"/>
</dbReference>
<name>A0A0B6WZ39_9BACT</name>
<dbReference type="PIRSF" id="PIRSF005917">
    <property type="entry name" value="MTase_YraL"/>
    <property type="match status" value="1"/>
</dbReference>
<dbReference type="InterPro" id="IPR014777">
    <property type="entry name" value="4pyrrole_Mease_sub1"/>
</dbReference>
<proteinExistence type="inferred from homology"/>
<sequence length="285" mass="31582">MSGTLYVVATPIGNLEDITQRALRVLAEADLIACEDTRHTRKLLAHYRIERPTISYHEHNERERAEQIADRIAAGEQVALVADAGTPAISDPGYRLVRECLARGLKVVPVPGPAAFVAALVASGLPTDQFFFGGFLPAKSHARRARLMEVRALAATLIFYEAPHRLAASLADARAILGERQAAVARELTKLHEEIARGSLSELAQRFSREKTRGEIVLVIDRAEAATEEELSRHDDLAAALERKISQLEDEGMDHRAALKRAARELGLKRDEAYRIWMATRARRT</sequence>
<dbReference type="InterPro" id="IPR014776">
    <property type="entry name" value="4pyrrole_Mease_sub2"/>
</dbReference>
<comment type="catalytic activity">
    <reaction evidence="6">
        <text>cytidine(1402) in 16S rRNA + S-adenosyl-L-methionine = 2'-O-methylcytidine(1402) in 16S rRNA + S-adenosyl-L-homocysteine + H(+)</text>
        <dbReference type="Rhea" id="RHEA:42924"/>
        <dbReference type="Rhea" id="RHEA-COMP:10285"/>
        <dbReference type="Rhea" id="RHEA-COMP:10286"/>
        <dbReference type="ChEBI" id="CHEBI:15378"/>
        <dbReference type="ChEBI" id="CHEBI:57856"/>
        <dbReference type="ChEBI" id="CHEBI:59789"/>
        <dbReference type="ChEBI" id="CHEBI:74495"/>
        <dbReference type="ChEBI" id="CHEBI:82748"/>
        <dbReference type="EC" id="2.1.1.198"/>
    </reaction>
</comment>
<dbReference type="InterPro" id="IPR035996">
    <property type="entry name" value="4pyrrol_Methylase_sf"/>
</dbReference>
<dbReference type="OrthoDB" id="9809084at2"/>
<keyword evidence="5 6" id="KW-0949">S-adenosyl-L-methionine</keyword>
<evidence type="ECO:0000256" key="5">
    <source>
        <dbReference type="ARBA" id="ARBA00022691"/>
    </source>
</evidence>
<keyword evidence="3 6" id="KW-0489">Methyltransferase</keyword>
<comment type="similarity">
    <text evidence="6">Belongs to the methyltransferase superfamily. RsmI family.</text>
</comment>
<dbReference type="SUPFAM" id="SSF53790">
    <property type="entry name" value="Tetrapyrrole methylase"/>
    <property type="match status" value="1"/>
</dbReference>
<dbReference type="GO" id="GO:0070677">
    <property type="term" value="F:rRNA (cytosine-2'-O-)-methyltransferase activity"/>
    <property type="evidence" value="ECO:0007669"/>
    <property type="project" value="UniProtKB-UniRule"/>
</dbReference>
<evidence type="ECO:0000256" key="7">
    <source>
        <dbReference type="SAM" id="Coils"/>
    </source>
</evidence>
<dbReference type="PANTHER" id="PTHR46111:SF1">
    <property type="entry name" value="RIBOSOMAL RNA SMALL SUBUNIT METHYLTRANSFERASE I"/>
    <property type="match status" value="1"/>
</dbReference>
<reference evidence="9 10" key="1">
    <citation type="submission" date="2013-12" db="EMBL/GenBank/DDBJ databases">
        <authorList>
            <person name="Stott M."/>
        </authorList>
    </citation>
    <scope>NUCLEOTIDE SEQUENCE [LARGE SCALE GENOMIC DNA]</scope>
    <source>
        <strain evidence="9 10">K22</strain>
    </source>
</reference>
<evidence type="ECO:0000256" key="3">
    <source>
        <dbReference type="ARBA" id="ARBA00022603"/>
    </source>
</evidence>
<dbReference type="RefSeq" id="WP_041977826.1">
    <property type="nucleotide sequence ID" value="NZ_CBXV010000008.1"/>
</dbReference>
<comment type="subcellular location">
    <subcellularLocation>
        <location evidence="6">Cytoplasm</location>
    </subcellularLocation>
</comment>
<dbReference type="STRING" id="454194.PYK22_02554"/>
<evidence type="ECO:0000256" key="1">
    <source>
        <dbReference type="ARBA" id="ARBA00022490"/>
    </source>
</evidence>
<dbReference type="NCBIfam" id="TIGR00096">
    <property type="entry name" value="16S rRNA (cytidine(1402)-2'-O)-methyltransferase"/>
    <property type="match status" value="1"/>
</dbReference>
<dbReference type="CDD" id="cd11648">
    <property type="entry name" value="RsmI"/>
    <property type="match status" value="1"/>
</dbReference>
<feature type="coiled-coil region" evidence="7">
    <location>
        <begin position="224"/>
        <end position="265"/>
    </location>
</feature>
<evidence type="ECO:0000313" key="9">
    <source>
        <dbReference type="EMBL" id="CDM66523.1"/>
    </source>
</evidence>
<comment type="function">
    <text evidence="6">Catalyzes the 2'-O-methylation of the ribose of cytidine 1402 (C1402) in 16S rRNA.</text>
</comment>
<dbReference type="AlphaFoldDB" id="A0A0B6WZ39"/>
<keyword evidence="7" id="KW-0175">Coiled coil</keyword>
<dbReference type="InterPro" id="IPR008189">
    <property type="entry name" value="rRNA_ssu_MeTfrase_I"/>
</dbReference>
<gene>
    <name evidence="6" type="primary">rsmI</name>
    <name evidence="9" type="ORF">PYK22_02554</name>
</gene>
<keyword evidence="1 6" id="KW-0963">Cytoplasm</keyword>
<dbReference type="InterPro" id="IPR000878">
    <property type="entry name" value="4pyrrol_Mease"/>
</dbReference>
<dbReference type="Gene3D" id="3.40.1010.10">
    <property type="entry name" value="Cobalt-precorrin-4 Transmethylase, Domain 1"/>
    <property type="match status" value="1"/>
</dbReference>
<dbReference type="FunFam" id="3.40.1010.10:FF:000002">
    <property type="entry name" value="Ribosomal RNA small subunit methyltransferase I"/>
    <property type="match status" value="1"/>
</dbReference>
<dbReference type="Pfam" id="PF00590">
    <property type="entry name" value="TP_methylase"/>
    <property type="match status" value="1"/>
</dbReference>
<dbReference type="PANTHER" id="PTHR46111">
    <property type="entry name" value="RIBOSOMAL RNA SMALL SUBUNIT METHYLTRANSFERASE I"/>
    <property type="match status" value="1"/>
</dbReference>
<dbReference type="Gene3D" id="3.30.950.10">
    <property type="entry name" value="Methyltransferase, Cobalt-precorrin-4 Transmethylase, Domain 2"/>
    <property type="match status" value="1"/>
</dbReference>
<evidence type="ECO:0000259" key="8">
    <source>
        <dbReference type="Pfam" id="PF00590"/>
    </source>
</evidence>
<keyword evidence="2 6" id="KW-0698">rRNA processing</keyword>
<evidence type="ECO:0000256" key="6">
    <source>
        <dbReference type="HAMAP-Rule" id="MF_01877"/>
    </source>
</evidence>
<dbReference type="FunFam" id="3.30.950.10:FF:000002">
    <property type="entry name" value="Ribosomal RNA small subunit methyltransferase I"/>
    <property type="match status" value="1"/>
</dbReference>
<dbReference type="EMBL" id="CBXV010000008">
    <property type="protein sequence ID" value="CDM66523.1"/>
    <property type="molecule type" value="Genomic_DNA"/>
</dbReference>
<feature type="domain" description="Tetrapyrrole methylase" evidence="8">
    <location>
        <begin position="4"/>
        <end position="204"/>
    </location>
</feature>
<evidence type="ECO:0000313" key="10">
    <source>
        <dbReference type="Proteomes" id="UP000031518"/>
    </source>
</evidence>
<evidence type="ECO:0000256" key="4">
    <source>
        <dbReference type="ARBA" id="ARBA00022679"/>
    </source>
</evidence>